<accession>A0ABS4H5Q1</accession>
<dbReference type="Gene3D" id="3.60.15.10">
    <property type="entry name" value="Ribonuclease Z/Hydroxyacylglutathione hydrolase-like"/>
    <property type="match status" value="1"/>
</dbReference>
<dbReference type="Gene3D" id="1.10.10.10">
    <property type="entry name" value="Winged helix-like DNA-binding domain superfamily/Winged helix DNA-binding domain"/>
    <property type="match status" value="1"/>
</dbReference>
<name>A0ABS4H5Q1_9BACL</name>
<sequence>MSIPEITNWNDKIIQIKITMHPPLRWVNSYILRGSNGVTIIDPGPHIDGAEEEWEKSLKHLRLSASDIAAIVLTHHHPDHYGLSGWFQQMSNAPVFMSERAHKEAKLMWGQGNTMSEQIVSLFRQHGMTDDLLSPIPVHLQSFFTQVTPQPEVSYIVPDVPFVMGDRSWIPISTSGHAPGHISFYDEYSGEIICGDAVLPQISPNVSLLPNSDPQPLKSYMEGLHKLNQYAVEQAYPGHRGPFTHYHERIESLLIHHQERLNSIYKIIEQSPQTGFEVCTSLFGTNLSTHQMRFAMSEALAHLAELERQGRIREERDASDLIRFVSN</sequence>
<evidence type="ECO:0000259" key="4">
    <source>
        <dbReference type="SMART" id="SM00849"/>
    </source>
</evidence>
<gene>
    <name evidence="5" type="ORF">J2Z20_002781</name>
</gene>
<comment type="catalytic activity">
    <reaction evidence="3">
        <text>3',5'-cyclic UMP + H2O = UMP + H(+)</text>
        <dbReference type="Rhea" id="RHEA:70575"/>
        <dbReference type="ChEBI" id="CHEBI:15377"/>
        <dbReference type="ChEBI" id="CHEBI:15378"/>
        <dbReference type="ChEBI" id="CHEBI:57865"/>
        <dbReference type="ChEBI" id="CHEBI:184387"/>
    </reaction>
    <physiologicalReaction direction="left-to-right" evidence="3">
        <dbReference type="Rhea" id="RHEA:70576"/>
    </physiologicalReaction>
</comment>
<feature type="domain" description="Metallo-beta-lactamase" evidence="4">
    <location>
        <begin position="26"/>
        <end position="239"/>
    </location>
</feature>
<comment type="function">
    <text evidence="2">Counteracts the endogenous Pycsar antiviral defense system. Phosphodiesterase that enables metal-dependent hydrolysis of host cyclic nucleotide Pycsar defense signals such as cCMP and cUMP.</text>
</comment>
<dbReference type="Pfam" id="PF21221">
    <property type="entry name" value="B_lactamase-like_C"/>
    <property type="match status" value="1"/>
</dbReference>
<comment type="caution">
    <text evidence="5">The sequence shown here is derived from an EMBL/GenBank/DDBJ whole genome shotgun (WGS) entry which is preliminary data.</text>
</comment>
<proteinExistence type="predicted"/>
<dbReference type="RefSeq" id="WP_342454314.1">
    <property type="nucleotide sequence ID" value="NZ_CBCRVE010000009.1"/>
</dbReference>
<dbReference type="PANTHER" id="PTHR23131">
    <property type="entry name" value="ENDORIBONUCLEASE LACTB2"/>
    <property type="match status" value="1"/>
</dbReference>
<evidence type="ECO:0000313" key="5">
    <source>
        <dbReference type="EMBL" id="MBP1937864.1"/>
    </source>
</evidence>
<organism evidence="5 6">
    <name type="scientific">Paenibacillus sediminis</name>
    <dbReference type="NCBI Taxonomy" id="664909"/>
    <lineage>
        <taxon>Bacteria</taxon>
        <taxon>Bacillati</taxon>
        <taxon>Bacillota</taxon>
        <taxon>Bacilli</taxon>
        <taxon>Bacillales</taxon>
        <taxon>Paenibacillaceae</taxon>
        <taxon>Paenibacillus</taxon>
    </lineage>
</organism>
<protein>
    <submittedName>
        <fullName evidence="5">Glyoxylase-like metal-dependent hydrolase (Beta-lactamase superfamily II)</fullName>
    </submittedName>
</protein>
<dbReference type="SMART" id="SM00849">
    <property type="entry name" value="Lactamase_B"/>
    <property type="match status" value="1"/>
</dbReference>
<comment type="catalytic activity">
    <reaction evidence="1">
        <text>3',5'-cyclic CMP + H2O = CMP + H(+)</text>
        <dbReference type="Rhea" id="RHEA:72675"/>
        <dbReference type="ChEBI" id="CHEBI:15377"/>
        <dbReference type="ChEBI" id="CHEBI:15378"/>
        <dbReference type="ChEBI" id="CHEBI:58003"/>
        <dbReference type="ChEBI" id="CHEBI:60377"/>
    </reaction>
    <physiologicalReaction direction="left-to-right" evidence="1">
        <dbReference type="Rhea" id="RHEA:72676"/>
    </physiologicalReaction>
</comment>
<evidence type="ECO:0000256" key="2">
    <source>
        <dbReference type="ARBA" id="ARBA00034301"/>
    </source>
</evidence>
<dbReference type="InterPro" id="IPR048933">
    <property type="entry name" value="B_lactamase-like_C"/>
</dbReference>
<dbReference type="SUPFAM" id="SSF56281">
    <property type="entry name" value="Metallo-hydrolase/oxidoreductase"/>
    <property type="match status" value="1"/>
</dbReference>
<dbReference type="Proteomes" id="UP001519273">
    <property type="component" value="Unassembled WGS sequence"/>
</dbReference>
<dbReference type="Pfam" id="PF00753">
    <property type="entry name" value="Lactamase_B"/>
    <property type="match status" value="1"/>
</dbReference>
<keyword evidence="6" id="KW-1185">Reference proteome</keyword>
<dbReference type="InterPro" id="IPR036388">
    <property type="entry name" value="WH-like_DNA-bd_sf"/>
</dbReference>
<dbReference type="CDD" id="cd07725">
    <property type="entry name" value="TTHA1429-like_MBL-fold"/>
    <property type="match status" value="1"/>
</dbReference>
<evidence type="ECO:0000256" key="3">
    <source>
        <dbReference type="ARBA" id="ARBA00048505"/>
    </source>
</evidence>
<dbReference type="EMBL" id="JAGGKP010000008">
    <property type="protein sequence ID" value="MBP1937864.1"/>
    <property type="molecule type" value="Genomic_DNA"/>
</dbReference>
<dbReference type="InterPro" id="IPR036866">
    <property type="entry name" value="RibonucZ/Hydroxyglut_hydro"/>
</dbReference>
<evidence type="ECO:0000313" key="6">
    <source>
        <dbReference type="Proteomes" id="UP001519273"/>
    </source>
</evidence>
<dbReference type="PANTHER" id="PTHR23131:SF4">
    <property type="entry name" value="METALLO-BETA-LACTAMASE SUPERFAMILY POTEIN"/>
    <property type="match status" value="1"/>
</dbReference>
<reference evidence="5 6" key="1">
    <citation type="submission" date="2021-03" db="EMBL/GenBank/DDBJ databases">
        <title>Genomic Encyclopedia of Type Strains, Phase IV (KMG-IV): sequencing the most valuable type-strain genomes for metagenomic binning, comparative biology and taxonomic classification.</title>
        <authorList>
            <person name="Goeker M."/>
        </authorList>
    </citation>
    <scope>NUCLEOTIDE SEQUENCE [LARGE SCALE GENOMIC DNA]</scope>
    <source>
        <strain evidence="5 6">DSM 23491</strain>
    </source>
</reference>
<evidence type="ECO:0000256" key="1">
    <source>
        <dbReference type="ARBA" id="ARBA00034221"/>
    </source>
</evidence>
<dbReference type="InterPro" id="IPR050662">
    <property type="entry name" value="Sec-metab_biosynth-thioest"/>
</dbReference>
<dbReference type="InterPro" id="IPR001279">
    <property type="entry name" value="Metallo-B-lactamas"/>
</dbReference>